<sequence>MFTHIDHGFKKLERITKPDGSRAYQTPSGKNYPSVTTVTSLLSKSDIIEWRNRVGAEETNKISRRASSRGTRIHALCEDHLLNKITEANMFDQEMWRSMIPYLNKIDNIHALESPLYSDHLEVGGTVDCVAEYDGRMSVIDFKTSSKVKDASMISGYFLQCSAYAVAFEERTGIPVSRLTIIMGVDDNKPIIFQEKRNNWIDKFIELRKDFRNSKGI</sequence>
<protein>
    <submittedName>
        <fullName evidence="2">PD-(D/E)XK nuclease superfamily</fullName>
    </submittedName>
</protein>
<dbReference type="PANTHER" id="PTHR31340">
    <property type="entry name" value="MITOCHONDRIAL GENOME MAINTENANCE EXONUCLEASE 1"/>
    <property type="match status" value="1"/>
</dbReference>
<dbReference type="Pfam" id="PF12705">
    <property type="entry name" value="PDDEXK_1"/>
    <property type="match status" value="1"/>
</dbReference>
<accession>A0A6J5KWG5</accession>
<dbReference type="SUPFAM" id="SSF52980">
    <property type="entry name" value="Restriction endonuclease-like"/>
    <property type="match status" value="1"/>
</dbReference>
<dbReference type="PANTHER" id="PTHR31340:SF3">
    <property type="entry name" value="MITOCHONDRIAL GENOME MAINTENANCE EXONUCLEASE 1"/>
    <property type="match status" value="1"/>
</dbReference>
<gene>
    <name evidence="2" type="ORF">UFOVP58_192</name>
</gene>
<reference evidence="2" key="1">
    <citation type="submission" date="2020-04" db="EMBL/GenBank/DDBJ databases">
        <authorList>
            <person name="Chiriac C."/>
            <person name="Salcher M."/>
            <person name="Ghai R."/>
            <person name="Kavagutti S V."/>
        </authorList>
    </citation>
    <scope>NUCLEOTIDE SEQUENCE</scope>
</reference>
<feature type="domain" description="PD-(D/E)XK endonuclease-like" evidence="1">
    <location>
        <begin position="98"/>
        <end position="171"/>
    </location>
</feature>
<dbReference type="InterPro" id="IPR038726">
    <property type="entry name" value="PDDEXK_AddAB-type"/>
</dbReference>
<evidence type="ECO:0000313" key="2">
    <source>
        <dbReference type="EMBL" id="CAB4125652.1"/>
    </source>
</evidence>
<dbReference type="EMBL" id="LR796186">
    <property type="protein sequence ID" value="CAB4125652.1"/>
    <property type="molecule type" value="Genomic_DNA"/>
</dbReference>
<dbReference type="InterPro" id="IPR011335">
    <property type="entry name" value="Restrct_endonuc-II-like"/>
</dbReference>
<organism evidence="2">
    <name type="scientific">uncultured Caudovirales phage</name>
    <dbReference type="NCBI Taxonomy" id="2100421"/>
    <lineage>
        <taxon>Viruses</taxon>
        <taxon>Duplodnaviria</taxon>
        <taxon>Heunggongvirae</taxon>
        <taxon>Uroviricota</taxon>
        <taxon>Caudoviricetes</taxon>
        <taxon>Peduoviridae</taxon>
        <taxon>Maltschvirus</taxon>
        <taxon>Maltschvirus maltsch</taxon>
    </lineage>
</organism>
<proteinExistence type="predicted"/>
<evidence type="ECO:0000259" key="1">
    <source>
        <dbReference type="Pfam" id="PF12705"/>
    </source>
</evidence>
<dbReference type="Gene3D" id="3.90.320.10">
    <property type="match status" value="1"/>
</dbReference>
<name>A0A6J5KWG5_9CAUD</name>
<dbReference type="InterPro" id="IPR011604">
    <property type="entry name" value="PDDEXK-like_dom_sf"/>
</dbReference>